<evidence type="ECO:0000256" key="6">
    <source>
        <dbReference type="ARBA" id="ARBA00023027"/>
    </source>
</evidence>
<dbReference type="Pfam" id="PF10313">
    <property type="entry name" value="DUF2415"/>
    <property type="match status" value="1"/>
</dbReference>
<comment type="similarity">
    <text evidence="1">Belongs to the mannitol dehydrogenase family.</text>
</comment>
<protein>
    <recommendedName>
        <fullName evidence="4">Mannitol-1-phosphate 5-dehydrogenase</fullName>
        <ecNumber evidence="3">1.1.1.17</ecNumber>
    </recommendedName>
</protein>
<evidence type="ECO:0000259" key="9">
    <source>
        <dbReference type="Pfam" id="PF01232"/>
    </source>
</evidence>
<feature type="compositionally biased region" description="Low complexity" evidence="8">
    <location>
        <begin position="443"/>
        <end position="458"/>
    </location>
</feature>
<evidence type="ECO:0000313" key="13">
    <source>
        <dbReference type="Proteomes" id="UP001138500"/>
    </source>
</evidence>
<evidence type="ECO:0000256" key="4">
    <source>
        <dbReference type="ARBA" id="ARBA00016219"/>
    </source>
</evidence>
<feature type="compositionally biased region" description="Basic and acidic residues" evidence="8">
    <location>
        <begin position="1017"/>
        <end position="1028"/>
    </location>
</feature>
<evidence type="ECO:0000256" key="2">
    <source>
        <dbReference type="ARBA" id="ARBA00011245"/>
    </source>
</evidence>
<organism evidence="12 13">
    <name type="scientific">Teratosphaeria destructans</name>
    <dbReference type="NCBI Taxonomy" id="418781"/>
    <lineage>
        <taxon>Eukaryota</taxon>
        <taxon>Fungi</taxon>
        <taxon>Dikarya</taxon>
        <taxon>Ascomycota</taxon>
        <taxon>Pezizomycotina</taxon>
        <taxon>Dothideomycetes</taxon>
        <taxon>Dothideomycetidae</taxon>
        <taxon>Mycosphaerellales</taxon>
        <taxon>Teratosphaeriaceae</taxon>
        <taxon>Teratosphaeria</taxon>
    </lineage>
</organism>
<evidence type="ECO:0000259" key="10">
    <source>
        <dbReference type="Pfam" id="PF08125"/>
    </source>
</evidence>
<evidence type="ECO:0000256" key="1">
    <source>
        <dbReference type="ARBA" id="ARBA00006541"/>
    </source>
</evidence>
<dbReference type="HAMAP" id="MF_00196">
    <property type="entry name" value="Mannitol_dehydrog"/>
    <property type="match status" value="1"/>
</dbReference>
<dbReference type="Gene3D" id="3.40.50.720">
    <property type="entry name" value="NAD(P)-binding Rossmann-like Domain"/>
    <property type="match status" value="1"/>
</dbReference>
<dbReference type="Pfam" id="PF08125">
    <property type="entry name" value="Mannitol_dh_C"/>
    <property type="match status" value="1"/>
</dbReference>
<feature type="non-terminal residue" evidence="12">
    <location>
        <position position="1"/>
    </location>
</feature>
<feature type="compositionally biased region" description="Basic residues" evidence="8">
    <location>
        <begin position="13"/>
        <end position="29"/>
    </location>
</feature>
<dbReference type="InterPro" id="IPR008927">
    <property type="entry name" value="6-PGluconate_DH-like_C_sf"/>
</dbReference>
<dbReference type="Gene3D" id="1.10.1040.10">
    <property type="entry name" value="N-(1-d-carboxylethyl)-l-norvaline Dehydrogenase, domain 2"/>
    <property type="match status" value="1"/>
</dbReference>
<dbReference type="GO" id="GO:0008926">
    <property type="term" value="F:mannitol-1-phosphate 5-dehydrogenase activity"/>
    <property type="evidence" value="ECO:0007669"/>
    <property type="project" value="UniProtKB-EC"/>
</dbReference>
<feature type="non-terminal residue" evidence="12">
    <location>
        <position position="1191"/>
    </location>
</feature>
<comment type="caution">
    <text evidence="12">The sequence shown here is derived from an EMBL/GenBank/DDBJ whole genome shotgun (WGS) entry which is preliminary data.</text>
</comment>
<keyword evidence="5" id="KW-0560">Oxidoreductase</keyword>
<dbReference type="InterPro" id="IPR013118">
    <property type="entry name" value="Mannitol_DH_C"/>
</dbReference>
<evidence type="ECO:0000313" key="12">
    <source>
        <dbReference type="EMBL" id="KAH9828341.1"/>
    </source>
</evidence>
<keyword evidence="6" id="KW-0520">NAD</keyword>
<keyword evidence="13" id="KW-1185">Reference proteome</keyword>
<feature type="domain" description="DUF2415" evidence="11">
    <location>
        <begin position="799"/>
        <end position="839"/>
    </location>
</feature>
<evidence type="ECO:0000256" key="3">
    <source>
        <dbReference type="ARBA" id="ARBA00012939"/>
    </source>
</evidence>
<dbReference type="OrthoDB" id="418169at2759"/>
<dbReference type="PRINTS" id="PR00084">
    <property type="entry name" value="MTLDHDRGNASE"/>
</dbReference>
<dbReference type="PANTHER" id="PTHR30524">
    <property type="entry name" value="MANNITOL-1-PHOSPHATE 5-DEHYDROGENASE"/>
    <property type="match status" value="1"/>
</dbReference>
<dbReference type="PANTHER" id="PTHR30524:SF0">
    <property type="entry name" value="ALTRONATE OXIDOREDUCTASE-RELATED"/>
    <property type="match status" value="1"/>
</dbReference>
<dbReference type="Pfam" id="PF01232">
    <property type="entry name" value="Mannitol_dh"/>
    <property type="match status" value="1"/>
</dbReference>
<feature type="region of interest" description="Disordered" evidence="8">
    <location>
        <begin position="1171"/>
        <end position="1191"/>
    </location>
</feature>
<evidence type="ECO:0000256" key="5">
    <source>
        <dbReference type="ARBA" id="ARBA00023002"/>
    </source>
</evidence>
<dbReference type="InterPro" id="IPR013131">
    <property type="entry name" value="Mannitol_DH_N"/>
</dbReference>
<accession>A0A9W7STJ0</accession>
<dbReference type="GO" id="GO:0005829">
    <property type="term" value="C:cytosol"/>
    <property type="evidence" value="ECO:0007669"/>
    <property type="project" value="TreeGrafter"/>
</dbReference>
<feature type="region of interest" description="Disordered" evidence="8">
    <location>
        <begin position="1"/>
        <end position="30"/>
    </location>
</feature>
<feature type="region of interest" description="Disordered" evidence="8">
    <location>
        <begin position="1121"/>
        <end position="1144"/>
    </location>
</feature>
<feature type="region of interest" description="Disordered" evidence="8">
    <location>
        <begin position="907"/>
        <end position="937"/>
    </location>
</feature>
<dbReference type="InterPro" id="IPR015943">
    <property type="entry name" value="WD40/YVTN_repeat-like_dom_sf"/>
</dbReference>
<dbReference type="SUPFAM" id="SSF50978">
    <property type="entry name" value="WD40 repeat-like"/>
    <property type="match status" value="1"/>
</dbReference>
<feature type="domain" description="Mannitol dehydrogenase N-terminal" evidence="9">
    <location>
        <begin position="37"/>
        <end position="226"/>
    </location>
</feature>
<feature type="region of interest" description="Disordered" evidence="8">
    <location>
        <begin position="381"/>
        <end position="475"/>
    </location>
</feature>
<dbReference type="AlphaFoldDB" id="A0A9W7STJ0"/>
<gene>
    <name evidence="12" type="ORF">Tdes44962_MAKER09401</name>
</gene>
<feature type="compositionally biased region" description="Polar residues" evidence="8">
    <location>
        <begin position="1049"/>
        <end position="1081"/>
    </location>
</feature>
<name>A0A9W7STJ0_9PEZI</name>
<evidence type="ECO:0000256" key="7">
    <source>
        <dbReference type="ARBA" id="ARBA00048615"/>
    </source>
</evidence>
<dbReference type="GO" id="GO:0019592">
    <property type="term" value="P:mannitol catabolic process"/>
    <property type="evidence" value="ECO:0007669"/>
    <property type="project" value="TreeGrafter"/>
</dbReference>
<dbReference type="SUPFAM" id="SSF48179">
    <property type="entry name" value="6-phosphogluconate dehydrogenase C-terminal domain-like"/>
    <property type="match status" value="1"/>
</dbReference>
<dbReference type="InterPro" id="IPR023028">
    <property type="entry name" value="Mannitol_1_phos_5_DH"/>
</dbReference>
<feature type="domain" description="Mannitol dehydrogenase C-terminal" evidence="10">
    <location>
        <begin position="237"/>
        <end position="380"/>
    </location>
</feature>
<dbReference type="EMBL" id="RIBY02001656">
    <property type="protein sequence ID" value="KAH9828341.1"/>
    <property type="molecule type" value="Genomic_DNA"/>
</dbReference>
<feature type="region of interest" description="Disordered" evidence="8">
    <location>
        <begin position="967"/>
        <end position="1109"/>
    </location>
</feature>
<feature type="compositionally biased region" description="Polar residues" evidence="8">
    <location>
        <begin position="991"/>
        <end position="1006"/>
    </location>
</feature>
<dbReference type="SUPFAM" id="SSF51735">
    <property type="entry name" value="NAD(P)-binding Rossmann-fold domains"/>
    <property type="match status" value="1"/>
</dbReference>
<dbReference type="Proteomes" id="UP001138500">
    <property type="component" value="Unassembled WGS sequence"/>
</dbReference>
<feature type="compositionally biased region" description="Acidic residues" evidence="8">
    <location>
        <begin position="427"/>
        <end position="436"/>
    </location>
</feature>
<reference evidence="12 13" key="2">
    <citation type="journal article" date="2021" name="Curr. Genet.">
        <title>Genetic response to nitrogen starvation in the aggressive Eucalyptus foliar pathogen Teratosphaeria destructans.</title>
        <authorList>
            <person name="Havenga M."/>
            <person name="Wingfield B.D."/>
            <person name="Wingfield M.J."/>
            <person name="Dreyer L.L."/>
            <person name="Roets F."/>
            <person name="Aylward J."/>
        </authorList>
    </citation>
    <scope>NUCLEOTIDE SEQUENCE [LARGE SCALE GENOMIC DNA]</scope>
    <source>
        <strain evidence="12">CMW44962</strain>
    </source>
</reference>
<dbReference type="NCBIfam" id="NF002652">
    <property type="entry name" value="PRK02318.2-5"/>
    <property type="match status" value="1"/>
</dbReference>
<dbReference type="InterPro" id="IPR000669">
    <property type="entry name" value="Mannitol_DH"/>
</dbReference>
<dbReference type="InterPro" id="IPR036322">
    <property type="entry name" value="WD40_repeat_dom_sf"/>
</dbReference>
<proteinExistence type="inferred from homology"/>
<evidence type="ECO:0000256" key="8">
    <source>
        <dbReference type="SAM" id="MobiDB-lite"/>
    </source>
</evidence>
<reference evidence="12 13" key="1">
    <citation type="journal article" date="2018" name="IMA Fungus">
        <title>IMA Genome-F 10: Nine draft genome sequences of Claviceps purpurea s.lat., including C. arundinis, C. humidiphila, and C. cf. spartinae, pseudomolecules for the pitch canker pathogen Fusarium circinatum, draft genome of Davidsoniella eucalypti, Grosmannia galeiformis, Quambalaria eucalypti, and Teratosphaeria destructans.</title>
        <authorList>
            <person name="Wingfield B.D."/>
            <person name="Liu M."/>
            <person name="Nguyen H.D."/>
            <person name="Lane F.A."/>
            <person name="Morgan S.W."/>
            <person name="De Vos L."/>
            <person name="Wilken P.M."/>
            <person name="Duong T.A."/>
            <person name="Aylward J."/>
            <person name="Coetzee M.P."/>
            <person name="Dadej K."/>
            <person name="De Beer Z.W."/>
            <person name="Findlay W."/>
            <person name="Havenga M."/>
            <person name="Kolarik M."/>
            <person name="Menzies J.G."/>
            <person name="Naidoo K."/>
            <person name="Pochopski O."/>
            <person name="Shoukouhi P."/>
            <person name="Santana Q.C."/>
            <person name="Seifert K.A."/>
            <person name="Soal N."/>
            <person name="Steenkamp E.T."/>
            <person name="Tatham C.T."/>
            <person name="van der Nest M.A."/>
            <person name="Wingfield M.J."/>
        </authorList>
    </citation>
    <scope>NUCLEOTIDE SEQUENCE [LARGE SCALE GENOMIC DNA]</scope>
    <source>
        <strain evidence="12">CMW44962</strain>
    </source>
</reference>
<dbReference type="InterPro" id="IPR019417">
    <property type="entry name" value="DUF2415"/>
</dbReference>
<comment type="catalytic activity">
    <reaction evidence="7">
        <text>D-mannitol 1-phosphate + NAD(+) = beta-D-fructose 6-phosphate + NADH + H(+)</text>
        <dbReference type="Rhea" id="RHEA:19661"/>
        <dbReference type="ChEBI" id="CHEBI:15378"/>
        <dbReference type="ChEBI" id="CHEBI:57540"/>
        <dbReference type="ChEBI" id="CHEBI:57634"/>
        <dbReference type="ChEBI" id="CHEBI:57945"/>
        <dbReference type="ChEBI" id="CHEBI:61381"/>
        <dbReference type="EC" id="1.1.1.17"/>
    </reaction>
</comment>
<sequence>PSIRTIEPSTPDHRRRTIDHRPSTPHHRPLTIDDHGVHFGGGNIGRGFVAQFLHNSGYEVVFVDVMDSMIESLQKNRSYHVTEVGADGERTFTIDNYRAINSKHDMDHVIDEIATADTVTCAVGPNILKFIAEPIARGIEARKRDDPLAVIACENMVGGTDALRGFVEQKITDEATKDHLPDKARFANSAIDRIVPIQDEGAGLDVKIEKFYEWCVEKTPFKPHRPPPIDGVHYVDNLQPYIERKLFTVNTGHATAAYYGYAAGKKYIADVLADEELHEVVQRTLQETAHLIVTKHDHISAQEQHDYVQAIVKRIGNPVLKDVVERVGRQPLRKLSRHERFIGPAAHLAERGDTYDGLLGGIEKALRFQNVEGDEESVELAKKLKGATPRRCARTSPASRSRIRSSRMFLNTFHDIGTRDPPAARDDGDDDDDDDEVARRARSATTASLRGGNNTIAPAPAPPTTHPRHSSRGTEPAAKMAIDTMPIQYPDATDLAHTSTKTFYPVRIPVSHWQLRHYISTPEPDSLYYASEHDVYCLNTATKKRKHVATLPFSARCTASGYGWVCVGGEEDGHFAAIKLDGRAQQDVDGRLPVSEGLRGHGSSGGGARRAPEVRVERIGEEIVNSISIHRVQDEEAHLDDIVAVLTNNDKTVRVYSLPLGIETTVLDLPFAMNHATISPDGTTLVAVGDFNQAYFFEREIMETPPQIPKPHNRLTSSSIEWTLSSVVNLHVGSGEQKTLGYFTTAWSPSGRLVAVGSEGGYITVLDMEILQSSEYEDQEAVVAVVPSSRADLPQPHAGAVRSMMFAPDPWDLLIWAEDQGRICIGDLRTGLKSKQVVHLEPKAEGLKKVSYEDVPSQPPVHPGRDIDELEDDFVRRYSFRNAPDNVSAVNFATEYIEARRRQRQQRQDMAAVRAQQQRERREALAMEDDPQGLTASEQQILESLRTTRQREEARSNTGVALNVNYVGGSMFGSTRNTTAPERYTPEASGRSISDILSSVQDTSFPELSRTHAASPGRERWDDLDRLSARASGSRLPQPRRRASVVLTPPTSNPGSSATSSALPTINTRASRSPSHISRSPMSPPELHEEDEEGAGHGDDDENPWRTIEQHMTLARGPLFEGAGRAEAHSPIPAPSTDRPSRDEIEAELAIERARARSLARLREQGRWRIIGEQSPRATAASGPPRYNANA</sequence>
<dbReference type="InterPro" id="IPR013328">
    <property type="entry name" value="6PGD_dom2"/>
</dbReference>
<comment type="subunit">
    <text evidence="2">Monomer.</text>
</comment>
<dbReference type="EC" id="1.1.1.17" evidence="3"/>
<dbReference type="InterPro" id="IPR036291">
    <property type="entry name" value="NAD(P)-bd_dom_sf"/>
</dbReference>
<feature type="compositionally biased region" description="Basic and acidic residues" evidence="8">
    <location>
        <begin position="416"/>
        <end position="426"/>
    </location>
</feature>
<dbReference type="Gene3D" id="2.130.10.10">
    <property type="entry name" value="YVTN repeat-like/Quinoprotein amine dehydrogenase"/>
    <property type="match status" value="1"/>
</dbReference>
<evidence type="ECO:0000259" key="11">
    <source>
        <dbReference type="Pfam" id="PF10313"/>
    </source>
</evidence>